<evidence type="ECO:0000313" key="1">
    <source>
        <dbReference type="EMBL" id="MBB2201859.1"/>
    </source>
</evidence>
<dbReference type="EMBL" id="JABEQM010000007">
    <property type="protein sequence ID" value="MBB2201859.1"/>
    <property type="molecule type" value="Genomic_DNA"/>
</dbReference>
<comment type="caution">
    <text evidence="1">The sequence shown here is derived from an EMBL/GenBank/DDBJ whole genome shotgun (WGS) entry which is preliminary data.</text>
</comment>
<gene>
    <name evidence="1" type="ORF">HLH28_09775</name>
</gene>
<keyword evidence="2" id="KW-1185">Reference proteome</keyword>
<sequence length="47" mass="5045">MMTSIAAFLSSSLPLVCASVLMGCAAVQAWRAMPAPRAVPVRVRDRR</sequence>
<protein>
    <submittedName>
        <fullName evidence="1">Uncharacterized protein</fullName>
    </submittedName>
</protein>
<evidence type="ECO:0000313" key="2">
    <source>
        <dbReference type="Proteomes" id="UP000578030"/>
    </source>
</evidence>
<reference evidence="1 2" key="1">
    <citation type="submission" date="2020-04" db="EMBL/GenBank/DDBJ databases">
        <title>Description of novel Gluconacetobacter.</title>
        <authorList>
            <person name="Sombolestani A."/>
        </authorList>
    </citation>
    <scope>NUCLEOTIDE SEQUENCE [LARGE SCALE GENOMIC DNA]</scope>
    <source>
        <strain evidence="1 2">LMG 27802</strain>
    </source>
</reference>
<proteinExistence type="predicted"/>
<name>A0A7W4K7L1_9PROT</name>
<dbReference type="RefSeq" id="WP_182958840.1">
    <property type="nucleotide sequence ID" value="NZ_JABEQM010000007.1"/>
</dbReference>
<accession>A0A7W4K7L1</accession>
<organism evidence="1 2">
    <name type="scientific">Gluconacetobacter tumulisoli</name>
    <dbReference type="NCBI Taxonomy" id="1286189"/>
    <lineage>
        <taxon>Bacteria</taxon>
        <taxon>Pseudomonadati</taxon>
        <taxon>Pseudomonadota</taxon>
        <taxon>Alphaproteobacteria</taxon>
        <taxon>Acetobacterales</taxon>
        <taxon>Acetobacteraceae</taxon>
        <taxon>Gluconacetobacter</taxon>
    </lineage>
</organism>
<dbReference type="AlphaFoldDB" id="A0A7W4K7L1"/>
<dbReference type="Proteomes" id="UP000578030">
    <property type="component" value="Unassembled WGS sequence"/>
</dbReference>